<comment type="caution">
    <text evidence="1">The sequence shown here is derived from an EMBL/GenBank/DDBJ whole genome shotgun (WGS) entry which is preliminary data.</text>
</comment>
<evidence type="ECO:0000313" key="2">
    <source>
        <dbReference type="Proteomes" id="UP000069773"/>
    </source>
</evidence>
<gene>
    <name evidence="1" type="ORF">RMCN_5109</name>
</gene>
<organism evidence="1 2">
    <name type="scientific">Mycolicibacterium novocastrense</name>
    <name type="common">Mycobacterium novocastrense</name>
    <dbReference type="NCBI Taxonomy" id="59813"/>
    <lineage>
        <taxon>Bacteria</taxon>
        <taxon>Bacillati</taxon>
        <taxon>Actinomycetota</taxon>
        <taxon>Actinomycetes</taxon>
        <taxon>Mycobacteriales</taxon>
        <taxon>Mycobacteriaceae</taxon>
        <taxon>Mycolicibacterium</taxon>
    </lineage>
</organism>
<dbReference type="Proteomes" id="UP000069773">
    <property type="component" value="Unassembled WGS sequence"/>
</dbReference>
<dbReference type="EMBL" id="BCTA01000080">
    <property type="protein sequence ID" value="GAT11976.1"/>
    <property type="molecule type" value="Genomic_DNA"/>
</dbReference>
<evidence type="ECO:0000313" key="1">
    <source>
        <dbReference type="EMBL" id="GAT11976.1"/>
    </source>
</evidence>
<dbReference type="RefSeq" id="WP_067395252.1">
    <property type="nucleotide sequence ID" value="NZ_JACKTI010000037.1"/>
</dbReference>
<keyword evidence="2" id="KW-1185">Reference proteome</keyword>
<proteinExistence type="predicted"/>
<protein>
    <submittedName>
        <fullName evidence="1">Uncharacterized protein</fullName>
    </submittedName>
</protein>
<sequence length="87" mass="9268">MIGYVVGVVAHFGEPFDPRGARLALEKIGARGHFAFQGVAVGGEPGFGVAMFIGDTLNVVLTDARPELTDCHLSTNAWWPLNIARST</sequence>
<accession>A0ABQ0KS34</accession>
<reference evidence="1 2" key="1">
    <citation type="journal article" date="2016" name="Genome Announc.">
        <title>Draft Genome Sequences of Five Rapidly Growing Mycobacterium Species, M. thermoresistibile, M. fortuitum subsp. acetamidolyticum, M. canariasense, M. brisbanense, and M. novocastrense.</title>
        <authorList>
            <person name="Katahira K."/>
            <person name="Ogura Y."/>
            <person name="Gotoh Y."/>
            <person name="Hayashi T."/>
        </authorList>
    </citation>
    <scope>NUCLEOTIDE SEQUENCE [LARGE SCALE GENOMIC DNA]</scope>
    <source>
        <strain evidence="1 2">JCM18114</strain>
    </source>
</reference>
<name>A0ABQ0KS34_MYCNV</name>